<feature type="compositionally biased region" description="Acidic residues" evidence="2">
    <location>
        <begin position="229"/>
        <end position="253"/>
    </location>
</feature>
<keyword evidence="3" id="KW-0812">Transmembrane</keyword>
<protein>
    <submittedName>
        <fullName evidence="6">Uncharacterized protein LOC118279136 isoform X2</fullName>
    </submittedName>
</protein>
<feature type="compositionally biased region" description="Low complexity" evidence="2">
    <location>
        <begin position="66"/>
        <end position="84"/>
    </location>
</feature>
<dbReference type="Proteomes" id="UP000829999">
    <property type="component" value="Chromosome 14"/>
</dbReference>
<keyword evidence="5" id="KW-1185">Reference proteome</keyword>
<sequence>MKVIICVVLLVLGAAVKAQEGDANPDYFANDYDALYDSYVDTSDENTDLKQVDASKSVETDDVQQDPDTQPLPAADDGADPAADSNAIPDYQIEDNRSKEQVEDNQELPAEEEKVEDKSLEEHKVLPLGAPEPDNEEYPDFEADNPLWRDAVADIADDVDPLPVPEAENDEEIFKETEDILNNDKDSLDEEKVPEETAASEKNIDNIIEETNKLLAEMSDEFDNKDFDTSQEQDQEKSEEDIFNEKPEDSEEDTPAKVYADLNADLDKLIETFNKLSEDVSNEDKENEDLDKVLSEAVDQEPEDPKQADEPLDAFVADDDIAADEDIDADEDIEADENIVDDEQKDDEQKDDELFSDELGADENIVSTENKDDTDYVEIQDSNLSEIFAENEKDENKTESKEVDENVKQEKNTTMSPSPQEIEEEKKIIDYVDNYDELTDTEPNADDDIDSIIKQIFNEDVKEPQPYGDDGLVDEKRTENADAVVFETTTASVEDTTEQKTKMVDDLNSDELEQLRIQFIATHQEELDPNSESFAKNVAPIHITLSVDTPTVIESPNFPNPYEPNNIVDWILDGSGQGIELNITSLNLNSVVGDFLLIKPGGLDATGSDGIVFAHRLVSERKYRFTGVDRLFIRFQSNNIAAAWQTATGFSLSVKLMWPLPELVEELPDAEAVIEPPRETLTLNLAGLTLAQFKVIKDDFRLMLADMAKAYINDNNIELGLNTTYEVTQITRAAICNIQWPDYESCVEVTFGVPLQYDDEVEGSEPRLSTKELDDMWTTYIIKDNFAERLRSFGITEYAIPDDQTVLMVWLVIAAGVIISMAMLAFALWRFSCFEDYTRMKVYGDTDSVQNEKRHLDLYPTPHQTLPPLYSETDYKWADDKYDDSTRVDMGGFSNNSYVRDDLYEYDSDEDVITPRDRYTTNV</sequence>
<keyword evidence="3" id="KW-1133">Transmembrane helix</keyword>
<organism evidence="5 6">
    <name type="scientific">Spodoptera frugiperda</name>
    <name type="common">Fall armyworm</name>
    <dbReference type="NCBI Taxonomy" id="7108"/>
    <lineage>
        <taxon>Eukaryota</taxon>
        <taxon>Metazoa</taxon>
        <taxon>Ecdysozoa</taxon>
        <taxon>Arthropoda</taxon>
        <taxon>Hexapoda</taxon>
        <taxon>Insecta</taxon>
        <taxon>Pterygota</taxon>
        <taxon>Neoptera</taxon>
        <taxon>Endopterygota</taxon>
        <taxon>Lepidoptera</taxon>
        <taxon>Glossata</taxon>
        <taxon>Ditrysia</taxon>
        <taxon>Noctuoidea</taxon>
        <taxon>Noctuidae</taxon>
        <taxon>Amphipyrinae</taxon>
        <taxon>Spodoptera</taxon>
    </lineage>
</organism>
<keyword evidence="3" id="KW-0472">Membrane</keyword>
<gene>
    <name evidence="6" type="primary">LOC118279136</name>
</gene>
<evidence type="ECO:0000256" key="1">
    <source>
        <dbReference type="ARBA" id="ARBA00023157"/>
    </source>
</evidence>
<feature type="compositionally biased region" description="Basic and acidic residues" evidence="2">
    <location>
        <begin position="390"/>
        <end position="411"/>
    </location>
</feature>
<feature type="compositionally biased region" description="Basic and acidic residues" evidence="2">
    <location>
        <begin position="111"/>
        <end position="125"/>
    </location>
</feature>
<evidence type="ECO:0000256" key="4">
    <source>
        <dbReference type="SAM" id="SignalP"/>
    </source>
</evidence>
<dbReference type="InterPro" id="IPR000859">
    <property type="entry name" value="CUB_dom"/>
</dbReference>
<feature type="compositionally biased region" description="Basic and acidic residues" evidence="2">
    <location>
        <begin position="178"/>
        <end position="195"/>
    </location>
</feature>
<feature type="region of interest" description="Disordered" evidence="2">
    <location>
        <begin position="46"/>
        <end position="142"/>
    </location>
</feature>
<evidence type="ECO:0000256" key="2">
    <source>
        <dbReference type="SAM" id="MobiDB-lite"/>
    </source>
</evidence>
<dbReference type="GeneID" id="118279136"/>
<feature type="compositionally biased region" description="Acidic residues" evidence="2">
    <location>
        <begin position="310"/>
        <end position="361"/>
    </location>
</feature>
<feature type="signal peptide" evidence="4">
    <location>
        <begin position="1"/>
        <end position="18"/>
    </location>
</feature>
<dbReference type="Gene3D" id="2.60.120.290">
    <property type="entry name" value="Spermadhesin, CUB domain"/>
    <property type="match status" value="1"/>
</dbReference>
<proteinExistence type="predicted"/>
<feature type="transmembrane region" description="Helical" evidence="3">
    <location>
        <begin position="807"/>
        <end position="831"/>
    </location>
</feature>
<feature type="compositionally biased region" description="Basic and acidic residues" evidence="2">
    <location>
        <begin position="276"/>
        <end position="294"/>
    </location>
</feature>
<dbReference type="InterPro" id="IPR035914">
    <property type="entry name" value="Sperma_CUB_dom_sf"/>
</dbReference>
<name>A0A9R0DI06_SPOFR</name>
<feature type="compositionally biased region" description="Basic and acidic residues" evidence="2">
    <location>
        <begin position="47"/>
        <end position="59"/>
    </location>
</feature>
<evidence type="ECO:0000313" key="6">
    <source>
        <dbReference type="RefSeq" id="XP_035454564.2"/>
    </source>
</evidence>
<accession>A0A9R0DI06</accession>
<keyword evidence="4" id="KW-0732">Signal</keyword>
<dbReference type="AlphaFoldDB" id="A0A9R0DI06"/>
<feature type="compositionally biased region" description="Acidic residues" evidence="2">
    <location>
        <begin position="133"/>
        <end position="142"/>
    </location>
</feature>
<evidence type="ECO:0000256" key="3">
    <source>
        <dbReference type="SAM" id="Phobius"/>
    </source>
</evidence>
<reference evidence="6" key="1">
    <citation type="submission" date="2025-08" db="UniProtKB">
        <authorList>
            <consortium name="RefSeq"/>
        </authorList>
    </citation>
    <scope>IDENTIFICATION</scope>
    <source>
        <tissue evidence="6">Whole larval tissue</tissue>
    </source>
</reference>
<feature type="chain" id="PRO_5040356079" evidence="4">
    <location>
        <begin position="19"/>
        <end position="923"/>
    </location>
</feature>
<evidence type="ECO:0000313" key="5">
    <source>
        <dbReference type="Proteomes" id="UP000829999"/>
    </source>
</evidence>
<feature type="region of interest" description="Disordered" evidence="2">
    <location>
        <begin position="276"/>
        <end position="425"/>
    </location>
</feature>
<feature type="region of interest" description="Disordered" evidence="2">
    <location>
        <begin position="178"/>
        <end position="258"/>
    </location>
</feature>
<dbReference type="CDD" id="cd00041">
    <property type="entry name" value="CUB"/>
    <property type="match status" value="1"/>
</dbReference>
<keyword evidence="1" id="KW-1015">Disulfide bond</keyword>
<dbReference type="SUPFAM" id="SSF49854">
    <property type="entry name" value="Spermadhesin, CUB domain"/>
    <property type="match status" value="1"/>
</dbReference>
<dbReference type="RefSeq" id="XP_035454564.2">
    <property type="nucleotide sequence ID" value="XM_035598671.2"/>
</dbReference>